<dbReference type="Pfam" id="PF07931">
    <property type="entry name" value="CPT"/>
    <property type="match status" value="1"/>
</dbReference>
<dbReference type="GO" id="GO:0016740">
    <property type="term" value="F:transferase activity"/>
    <property type="evidence" value="ECO:0007669"/>
    <property type="project" value="UniProtKB-KW"/>
</dbReference>
<organism evidence="3 4">
    <name type="scientific">Waddlia chondrophila (strain ATCC VR-1470 / WSU 86-1044)</name>
    <dbReference type="NCBI Taxonomy" id="716544"/>
    <lineage>
        <taxon>Bacteria</taxon>
        <taxon>Pseudomonadati</taxon>
        <taxon>Chlamydiota</taxon>
        <taxon>Chlamydiia</taxon>
        <taxon>Parachlamydiales</taxon>
        <taxon>Waddliaceae</taxon>
        <taxon>Waddlia</taxon>
    </lineage>
</organism>
<evidence type="ECO:0000256" key="2">
    <source>
        <dbReference type="PIRSR" id="PIRSR007531-2"/>
    </source>
</evidence>
<keyword evidence="4" id="KW-1185">Reference proteome</keyword>
<gene>
    <name evidence="3" type="ordered locus">wcw_0090</name>
</gene>
<dbReference type="AlphaFoldDB" id="D6YTK4"/>
<protein>
    <submittedName>
        <fullName evidence="3">Putative Chloramphenicol 3-O phosphotransferase</fullName>
        <ecNumber evidence="3">2.7.1.-</ecNumber>
    </submittedName>
</protein>
<dbReference type="Gene3D" id="3.40.50.300">
    <property type="entry name" value="P-loop containing nucleotide triphosphate hydrolases"/>
    <property type="match status" value="1"/>
</dbReference>
<keyword evidence="3" id="KW-0808">Transferase</keyword>
<dbReference type="HOGENOM" id="CLU_101381_1_0_0"/>
<proteinExistence type="predicted"/>
<dbReference type="PIRSF" id="PIRSF007531">
    <property type="entry name" value="CPT"/>
    <property type="match status" value="1"/>
</dbReference>
<dbReference type="eggNOG" id="COG3896">
    <property type="taxonomic scope" value="Bacteria"/>
</dbReference>
<dbReference type="Proteomes" id="UP000001505">
    <property type="component" value="Chromosome"/>
</dbReference>
<dbReference type="EMBL" id="CP001928">
    <property type="protein sequence ID" value="ADI37465.1"/>
    <property type="molecule type" value="Genomic_DNA"/>
</dbReference>
<feature type="active site" evidence="1">
    <location>
        <position position="37"/>
    </location>
</feature>
<dbReference type="GO" id="GO:0005524">
    <property type="term" value="F:ATP binding"/>
    <property type="evidence" value="ECO:0007669"/>
    <property type="project" value="InterPro"/>
</dbReference>
<dbReference type="KEGG" id="wch:wcw_0090"/>
<dbReference type="RefSeq" id="WP_013181193.1">
    <property type="nucleotide sequence ID" value="NC_014225.1"/>
</dbReference>
<dbReference type="InterPro" id="IPR012853">
    <property type="entry name" value="CPT"/>
</dbReference>
<feature type="binding site" evidence="2">
    <location>
        <begin position="10"/>
        <end position="17"/>
    </location>
    <ligand>
        <name>ATP</name>
        <dbReference type="ChEBI" id="CHEBI:30616"/>
    </ligand>
</feature>
<dbReference type="OrthoDB" id="9811101at2"/>
<dbReference type="SUPFAM" id="SSF52540">
    <property type="entry name" value="P-loop containing nucleoside triphosphate hydrolases"/>
    <property type="match status" value="1"/>
</dbReference>
<accession>D6YTK4</accession>
<evidence type="ECO:0000256" key="1">
    <source>
        <dbReference type="PIRSR" id="PIRSR007531-1"/>
    </source>
</evidence>
<dbReference type="InterPro" id="IPR027417">
    <property type="entry name" value="P-loop_NTPase"/>
</dbReference>
<evidence type="ECO:0000313" key="3">
    <source>
        <dbReference type="EMBL" id="ADI37465.1"/>
    </source>
</evidence>
<sequence>MKGAIIILDGSPSVGKSTIAKEIQEIAEEPYYYLPIDEFVNKLPSRWIHFTDDLTDIEGIGFHPTTDSEGNAEIKFKAGPLGEKLIRGYINAVKGFSKAGNHVVADAIITDLKWLDWLTKQLSQYPVVFIGLHAPLKVLEQREKERFELQGTARGRYQEVYGMKKPYDLEIDTSLISPKEAAVKILNKSKKS</sequence>
<name>D6YTK4_WADCW</name>
<dbReference type="EC" id="2.7.1.-" evidence="3"/>
<evidence type="ECO:0000313" key="4">
    <source>
        <dbReference type="Proteomes" id="UP000001505"/>
    </source>
</evidence>
<reference evidence="3 4" key="1">
    <citation type="journal article" date="2010" name="PLoS ONE">
        <title>The Waddlia genome: a window into chlamydial biology.</title>
        <authorList>
            <person name="Bertelli C."/>
            <person name="Collyn F."/>
            <person name="Croxatto A."/>
            <person name="Ruckert C."/>
            <person name="Polkinghorne A."/>
            <person name="Kebbi-Beghdadi C."/>
            <person name="Goesmann A."/>
            <person name="Vaughan L."/>
            <person name="Greub G."/>
        </authorList>
    </citation>
    <scope>NUCLEOTIDE SEQUENCE [LARGE SCALE GENOMIC DNA]</scope>
    <source>
        <strain evidence="4">ATCC VR-1470 / WSU 86-1044</strain>
    </source>
</reference>
<dbReference type="STRING" id="716544.wcw_0090"/>